<dbReference type="Gene3D" id="1.10.3860.10">
    <property type="entry name" value="Sodium:dicarboxylate symporter"/>
    <property type="match status" value="1"/>
</dbReference>
<keyword evidence="3 6" id="KW-0812">Transmembrane</keyword>
<evidence type="ECO:0000313" key="7">
    <source>
        <dbReference type="EMBL" id="MBL6078374.1"/>
    </source>
</evidence>
<dbReference type="Proteomes" id="UP000660885">
    <property type="component" value="Unassembled WGS sequence"/>
</dbReference>
<evidence type="ECO:0000256" key="2">
    <source>
        <dbReference type="ARBA" id="ARBA00022448"/>
    </source>
</evidence>
<sequence>MPRSVFEAMAQDEILQIAVLSLFCGVACAALGERAGTAVAWTKELSQVIPKVAGCSMSFAPLAVFASMAAIITARGLRIP</sequence>
<dbReference type="EMBL" id="JAETWB010000003">
    <property type="protein sequence ID" value="MBL6078374.1"/>
    <property type="molecule type" value="Genomic_DNA"/>
</dbReference>
<dbReference type="InterPro" id="IPR036458">
    <property type="entry name" value="Na:dicarbo_symporter_sf"/>
</dbReference>
<reference evidence="7 8" key="1">
    <citation type="submission" date="2021-01" db="EMBL/GenBank/DDBJ databases">
        <title>Belnapia mucosa sp. nov. and Belnapia arida sp. nov., isolated from the Tabernas Desert (Almeria, Spain).</title>
        <authorList>
            <person name="Molina-Menor E."/>
            <person name="Vidal-Verdu A."/>
            <person name="Calonge A."/>
            <person name="Satari L."/>
            <person name="Pereto J."/>
            <person name="Porcar M."/>
        </authorList>
    </citation>
    <scope>NUCLEOTIDE SEQUENCE [LARGE SCALE GENOMIC DNA]</scope>
    <source>
        <strain evidence="7 8">T18</strain>
    </source>
</reference>
<evidence type="ECO:0000313" key="8">
    <source>
        <dbReference type="Proteomes" id="UP000660885"/>
    </source>
</evidence>
<evidence type="ECO:0000256" key="6">
    <source>
        <dbReference type="SAM" id="Phobius"/>
    </source>
</evidence>
<keyword evidence="4 6" id="KW-1133">Transmembrane helix</keyword>
<evidence type="ECO:0000256" key="3">
    <source>
        <dbReference type="ARBA" id="ARBA00022692"/>
    </source>
</evidence>
<dbReference type="SUPFAM" id="SSF118215">
    <property type="entry name" value="Proton glutamate symport protein"/>
    <property type="match status" value="1"/>
</dbReference>
<keyword evidence="8" id="KW-1185">Reference proteome</keyword>
<evidence type="ECO:0000256" key="4">
    <source>
        <dbReference type="ARBA" id="ARBA00022989"/>
    </source>
</evidence>
<accession>A0ABS1U119</accession>
<comment type="subcellular location">
    <subcellularLocation>
        <location evidence="1">Membrane</location>
        <topology evidence="1">Multi-pass membrane protein</topology>
    </subcellularLocation>
</comment>
<keyword evidence="5 6" id="KW-0472">Membrane</keyword>
<proteinExistence type="predicted"/>
<dbReference type="Pfam" id="PF00375">
    <property type="entry name" value="SDF"/>
    <property type="match status" value="1"/>
</dbReference>
<name>A0ABS1U119_9PROT</name>
<gene>
    <name evidence="7" type="ORF">JMJ56_10185</name>
</gene>
<evidence type="ECO:0000256" key="5">
    <source>
        <dbReference type="ARBA" id="ARBA00023136"/>
    </source>
</evidence>
<keyword evidence="2" id="KW-0813">Transport</keyword>
<protein>
    <submittedName>
        <fullName evidence="7">Cation:dicarboxylase symporter family transporter</fullName>
    </submittedName>
</protein>
<dbReference type="InterPro" id="IPR001991">
    <property type="entry name" value="Na-dicarboxylate_symporter"/>
</dbReference>
<comment type="caution">
    <text evidence="7">The sequence shown here is derived from an EMBL/GenBank/DDBJ whole genome shotgun (WGS) entry which is preliminary data.</text>
</comment>
<evidence type="ECO:0000256" key="1">
    <source>
        <dbReference type="ARBA" id="ARBA00004141"/>
    </source>
</evidence>
<organism evidence="7 8">
    <name type="scientific">Belnapia arida</name>
    <dbReference type="NCBI Taxonomy" id="2804533"/>
    <lineage>
        <taxon>Bacteria</taxon>
        <taxon>Pseudomonadati</taxon>
        <taxon>Pseudomonadota</taxon>
        <taxon>Alphaproteobacteria</taxon>
        <taxon>Acetobacterales</taxon>
        <taxon>Roseomonadaceae</taxon>
        <taxon>Belnapia</taxon>
    </lineage>
</organism>
<feature type="transmembrane region" description="Helical" evidence="6">
    <location>
        <begin position="56"/>
        <end position="77"/>
    </location>
</feature>